<evidence type="ECO:0000313" key="2">
    <source>
        <dbReference type="Proteomes" id="UP000054477"/>
    </source>
</evidence>
<dbReference type="EMBL" id="KN838634">
    <property type="protein sequence ID" value="KIK00011.1"/>
    <property type="molecule type" value="Genomic_DNA"/>
</dbReference>
<protein>
    <submittedName>
        <fullName evidence="1">Uncharacterized protein</fullName>
    </submittedName>
</protein>
<name>A0A0C9X4T9_9AGAR</name>
<organism evidence="1 2">
    <name type="scientific">Laccaria amethystina LaAM-08-1</name>
    <dbReference type="NCBI Taxonomy" id="1095629"/>
    <lineage>
        <taxon>Eukaryota</taxon>
        <taxon>Fungi</taxon>
        <taxon>Dikarya</taxon>
        <taxon>Basidiomycota</taxon>
        <taxon>Agaricomycotina</taxon>
        <taxon>Agaricomycetes</taxon>
        <taxon>Agaricomycetidae</taxon>
        <taxon>Agaricales</taxon>
        <taxon>Agaricineae</taxon>
        <taxon>Hydnangiaceae</taxon>
        <taxon>Laccaria</taxon>
    </lineage>
</organism>
<proteinExistence type="predicted"/>
<reference evidence="1 2" key="1">
    <citation type="submission" date="2014-04" db="EMBL/GenBank/DDBJ databases">
        <authorList>
            <consortium name="DOE Joint Genome Institute"/>
            <person name="Kuo A."/>
            <person name="Kohler A."/>
            <person name="Nagy L.G."/>
            <person name="Floudas D."/>
            <person name="Copeland A."/>
            <person name="Barry K.W."/>
            <person name="Cichocki N."/>
            <person name="Veneault-Fourrey C."/>
            <person name="LaButti K."/>
            <person name="Lindquist E.A."/>
            <person name="Lipzen A."/>
            <person name="Lundell T."/>
            <person name="Morin E."/>
            <person name="Murat C."/>
            <person name="Sun H."/>
            <person name="Tunlid A."/>
            <person name="Henrissat B."/>
            <person name="Grigoriev I.V."/>
            <person name="Hibbett D.S."/>
            <person name="Martin F."/>
            <person name="Nordberg H.P."/>
            <person name="Cantor M.N."/>
            <person name="Hua S.X."/>
        </authorList>
    </citation>
    <scope>NUCLEOTIDE SEQUENCE [LARGE SCALE GENOMIC DNA]</scope>
    <source>
        <strain evidence="1 2">LaAM-08-1</strain>
    </source>
</reference>
<dbReference type="AlphaFoldDB" id="A0A0C9X4T9"/>
<keyword evidence="2" id="KW-1185">Reference proteome</keyword>
<evidence type="ECO:0000313" key="1">
    <source>
        <dbReference type="EMBL" id="KIK00011.1"/>
    </source>
</evidence>
<sequence length="93" mass="10940">SLSWIYHIDETLFQPSQVCHALSRLSCVVSYLRPLYLYQPNHSPSSWTLVSYGHRFVYHSLLHHYIFIHSFIPTYTHTHLAQYTIFQSGSLSL</sequence>
<gene>
    <name evidence="1" type="ORF">K443DRAFT_101095</name>
</gene>
<feature type="non-terminal residue" evidence="1">
    <location>
        <position position="1"/>
    </location>
</feature>
<dbReference type="Proteomes" id="UP000054477">
    <property type="component" value="Unassembled WGS sequence"/>
</dbReference>
<reference evidence="2" key="2">
    <citation type="submission" date="2015-01" db="EMBL/GenBank/DDBJ databases">
        <title>Evolutionary Origins and Diversification of the Mycorrhizal Mutualists.</title>
        <authorList>
            <consortium name="DOE Joint Genome Institute"/>
            <consortium name="Mycorrhizal Genomics Consortium"/>
            <person name="Kohler A."/>
            <person name="Kuo A."/>
            <person name="Nagy L.G."/>
            <person name="Floudas D."/>
            <person name="Copeland A."/>
            <person name="Barry K.W."/>
            <person name="Cichocki N."/>
            <person name="Veneault-Fourrey C."/>
            <person name="LaButti K."/>
            <person name="Lindquist E.A."/>
            <person name="Lipzen A."/>
            <person name="Lundell T."/>
            <person name="Morin E."/>
            <person name="Murat C."/>
            <person name="Riley R."/>
            <person name="Ohm R."/>
            <person name="Sun H."/>
            <person name="Tunlid A."/>
            <person name="Henrissat B."/>
            <person name="Grigoriev I.V."/>
            <person name="Hibbett D.S."/>
            <person name="Martin F."/>
        </authorList>
    </citation>
    <scope>NUCLEOTIDE SEQUENCE [LARGE SCALE GENOMIC DNA]</scope>
    <source>
        <strain evidence="2">LaAM-08-1</strain>
    </source>
</reference>
<dbReference type="HOGENOM" id="CLU_2405349_0_0_1"/>
<accession>A0A0C9X4T9</accession>